<evidence type="ECO:0000256" key="18">
    <source>
        <dbReference type="ARBA" id="ARBA00023335"/>
    </source>
</evidence>
<keyword evidence="17 26" id="KW-0012">Acyltransferase</keyword>
<evidence type="ECO:0000256" key="16">
    <source>
        <dbReference type="ARBA" id="ARBA00023264"/>
    </source>
</evidence>
<keyword evidence="11" id="KW-0007">Acetylation</keyword>
<dbReference type="PANTHER" id="PTHR12563:SF16">
    <property type="entry name" value="GLYCEROL-3-PHOSPHATE ACYLTRANSFERASE 1, MITOCHONDRIAL"/>
    <property type="match status" value="1"/>
</dbReference>
<evidence type="ECO:0000313" key="27">
    <source>
        <dbReference type="Proteomes" id="UP000700334"/>
    </source>
</evidence>
<dbReference type="EC" id="2.3.1.15" evidence="5"/>
<evidence type="ECO:0000256" key="15">
    <source>
        <dbReference type="ARBA" id="ARBA00023209"/>
    </source>
</evidence>
<keyword evidence="8" id="KW-0597">Phosphoprotein</keyword>
<evidence type="ECO:0000256" key="14">
    <source>
        <dbReference type="ARBA" id="ARBA00023136"/>
    </source>
</evidence>
<keyword evidence="27" id="KW-1185">Reference proteome</keyword>
<evidence type="ECO:0000256" key="23">
    <source>
        <dbReference type="ARBA" id="ARBA00048672"/>
    </source>
</evidence>
<dbReference type="SMART" id="SM00563">
    <property type="entry name" value="PlsC"/>
    <property type="match status" value="1"/>
</dbReference>
<evidence type="ECO:0000256" key="2">
    <source>
        <dbReference type="ARBA" id="ARBA00004765"/>
    </source>
</evidence>
<dbReference type="OrthoDB" id="5962536at2759"/>
<dbReference type="InterPro" id="IPR002123">
    <property type="entry name" value="Plipid/glycerol_acylTrfase"/>
</dbReference>
<evidence type="ECO:0000256" key="21">
    <source>
        <dbReference type="ARBA" id="ARBA00047573"/>
    </source>
</evidence>
<dbReference type="CDD" id="cd07993">
    <property type="entry name" value="LPLAT_DHAPAT-like"/>
    <property type="match status" value="1"/>
</dbReference>
<evidence type="ECO:0000256" key="3">
    <source>
        <dbReference type="ARBA" id="ARBA00005189"/>
    </source>
</evidence>
<comment type="catalytic activity">
    <reaction evidence="22">
        <text>sn-glycerol 3-phosphate + octadecanoyl-CoA = 1-octadecanoyl-sn-glycero-3-phosphate + CoA</text>
        <dbReference type="Rhea" id="RHEA:37195"/>
        <dbReference type="ChEBI" id="CHEBI:57287"/>
        <dbReference type="ChEBI" id="CHEBI:57394"/>
        <dbReference type="ChEBI" id="CHEBI:57597"/>
        <dbReference type="ChEBI" id="CHEBI:74565"/>
    </reaction>
    <physiologicalReaction direction="left-to-right" evidence="22">
        <dbReference type="Rhea" id="RHEA:37196"/>
    </physiologicalReaction>
</comment>
<keyword evidence="10" id="KW-1000">Mitochondrion outer membrane</keyword>
<evidence type="ECO:0000256" key="10">
    <source>
        <dbReference type="ARBA" id="ARBA00022787"/>
    </source>
</evidence>
<dbReference type="PIRSF" id="PIRSF000437">
    <property type="entry name" value="GPAT_DHAPAT"/>
    <property type="match status" value="1"/>
</dbReference>
<dbReference type="InterPro" id="IPR022284">
    <property type="entry name" value="GPAT/DHAPAT"/>
</dbReference>
<dbReference type="InterPro" id="IPR045520">
    <property type="entry name" value="GPAT/DHAPAT_C"/>
</dbReference>
<comment type="caution">
    <text evidence="26">The sequence shown here is derived from an EMBL/GenBank/DDBJ whole genome shotgun (WGS) entry which is preliminary data.</text>
</comment>
<evidence type="ECO:0000256" key="9">
    <source>
        <dbReference type="ARBA" id="ARBA00022679"/>
    </source>
</evidence>
<evidence type="ECO:0000256" key="6">
    <source>
        <dbReference type="ARBA" id="ARBA00017577"/>
    </source>
</evidence>
<comment type="similarity">
    <text evidence="4">Belongs to the GPAT/DAPAT family.</text>
</comment>
<dbReference type="Proteomes" id="UP000700334">
    <property type="component" value="Unassembled WGS sequence"/>
</dbReference>
<comment type="catalytic activity">
    <reaction evidence="21">
        <text>sn-glycerol 3-phosphate + hexadecanoyl-CoA = 1-hexadecanoyl-sn-glycero-3-phosphate + CoA</text>
        <dbReference type="Rhea" id="RHEA:35723"/>
        <dbReference type="ChEBI" id="CHEBI:57287"/>
        <dbReference type="ChEBI" id="CHEBI:57379"/>
        <dbReference type="ChEBI" id="CHEBI:57518"/>
        <dbReference type="ChEBI" id="CHEBI:57597"/>
    </reaction>
    <physiologicalReaction direction="left-to-right" evidence="21">
        <dbReference type="Rhea" id="RHEA:35724"/>
    </physiologicalReaction>
</comment>
<evidence type="ECO:0000256" key="11">
    <source>
        <dbReference type="ARBA" id="ARBA00022990"/>
    </source>
</evidence>
<dbReference type="GO" id="GO:0004366">
    <property type="term" value="F:glycerol-3-phosphate O-acyltransferase activity"/>
    <property type="evidence" value="ECO:0007669"/>
    <property type="project" value="UniProtKB-EC"/>
</dbReference>
<keyword evidence="14" id="KW-0472">Membrane</keyword>
<dbReference type="Pfam" id="PF19277">
    <property type="entry name" value="GPAT_C"/>
    <property type="match status" value="1"/>
</dbReference>
<dbReference type="InterPro" id="IPR041728">
    <property type="entry name" value="GPAT/DHAPAT_LPLAT"/>
</dbReference>
<dbReference type="GO" id="GO:0019432">
    <property type="term" value="P:triglyceride biosynthetic process"/>
    <property type="evidence" value="ECO:0007669"/>
    <property type="project" value="TreeGrafter"/>
</dbReference>
<evidence type="ECO:0000256" key="20">
    <source>
        <dbReference type="ARBA" id="ARBA00047480"/>
    </source>
</evidence>
<evidence type="ECO:0000256" key="24">
    <source>
        <dbReference type="ARBA" id="ARBA00049585"/>
    </source>
</evidence>
<keyword evidence="16" id="KW-1208">Phospholipid metabolism</keyword>
<dbReference type="AlphaFoldDB" id="A0A8J6AEB1"/>
<keyword evidence="7" id="KW-0444">Lipid biosynthesis</keyword>
<dbReference type="PANTHER" id="PTHR12563">
    <property type="entry name" value="GLYCEROL-3-PHOSPHATE ACYLTRANSFERASE"/>
    <property type="match status" value="1"/>
</dbReference>
<evidence type="ECO:0000256" key="13">
    <source>
        <dbReference type="ARBA" id="ARBA00023128"/>
    </source>
</evidence>
<evidence type="ECO:0000313" key="26">
    <source>
        <dbReference type="EMBL" id="KAG8517442.1"/>
    </source>
</evidence>
<comment type="function">
    <text evidence="24">Mitochondrial membrane protein that catalyzes the essential first step of biosynthesis of glycerolipids such as triglycerides, phosphatidic acids and lysophosphatidic acids. Esterifies acyl-group from acyl-coenzyme A (acyl-CoA) to the sn-1 position of glycerol-3-phosphate, to produce lysophosphatidic acid. Has a narrow hydrophobic binding cleft that selects for a linear acyl chain. Catalytic activity is higher for substrates with a 16-carbon acyl chain.</text>
</comment>
<comment type="catalytic activity">
    <reaction evidence="23">
        <text>sn-glycerol 3-phosphate + (9Z)-octadecenoyl-CoA = 1-(9Z-octadecenoyl)-sn-glycero-3-phosphate + CoA</text>
        <dbReference type="Rhea" id="RHEA:37199"/>
        <dbReference type="ChEBI" id="CHEBI:57287"/>
        <dbReference type="ChEBI" id="CHEBI:57387"/>
        <dbReference type="ChEBI" id="CHEBI:57597"/>
        <dbReference type="ChEBI" id="CHEBI:74544"/>
    </reaction>
    <physiologicalReaction direction="left-to-right" evidence="23">
        <dbReference type="Rhea" id="RHEA:37200"/>
    </physiologicalReaction>
</comment>
<dbReference type="GO" id="GO:0006072">
    <property type="term" value="P:glycerol-3-phosphate metabolic process"/>
    <property type="evidence" value="ECO:0007669"/>
    <property type="project" value="TreeGrafter"/>
</dbReference>
<dbReference type="GO" id="GO:0006631">
    <property type="term" value="P:fatty acid metabolic process"/>
    <property type="evidence" value="ECO:0007669"/>
    <property type="project" value="TreeGrafter"/>
</dbReference>
<reference evidence="26" key="1">
    <citation type="journal article" date="2021" name="Evol. Appl.">
        <title>The genome of the Pyrenean desman and the effects of bottlenecks and inbreeding on the genomic landscape of an endangered species.</title>
        <authorList>
            <person name="Escoda L."/>
            <person name="Castresana J."/>
        </authorList>
    </citation>
    <scope>NUCLEOTIDE SEQUENCE</scope>
    <source>
        <strain evidence="26">IBE-C5619</strain>
    </source>
</reference>
<gene>
    <name evidence="26" type="ORF">J0S82_009677</name>
</gene>
<dbReference type="Pfam" id="PF01553">
    <property type="entry name" value="Acyltransferase"/>
    <property type="match status" value="1"/>
</dbReference>
<comment type="subcellular location">
    <subcellularLocation>
        <location evidence="1">Mitochondrion outer membrane</location>
        <topology evidence="1">Peripheral membrane protein</topology>
    </subcellularLocation>
</comment>
<evidence type="ECO:0000256" key="19">
    <source>
        <dbReference type="ARBA" id="ARBA00023344"/>
    </source>
</evidence>
<comment type="pathway">
    <text evidence="2">Phospholipid metabolism; CDP-diacylglycerol biosynthesis; CDP-diacylglycerol from sn-glycerol 3-phosphate: step 1/3.</text>
</comment>
<dbReference type="EMBL" id="JAGFMF010011658">
    <property type="protein sequence ID" value="KAG8517442.1"/>
    <property type="molecule type" value="Genomic_DNA"/>
</dbReference>
<evidence type="ECO:0000259" key="25">
    <source>
        <dbReference type="SMART" id="SM00563"/>
    </source>
</evidence>
<evidence type="ECO:0000256" key="17">
    <source>
        <dbReference type="ARBA" id="ARBA00023315"/>
    </source>
</evidence>
<evidence type="ECO:0000256" key="8">
    <source>
        <dbReference type="ARBA" id="ARBA00022553"/>
    </source>
</evidence>
<evidence type="ECO:0000256" key="22">
    <source>
        <dbReference type="ARBA" id="ARBA00048408"/>
    </source>
</evidence>
<evidence type="ECO:0000256" key="5">
    <source>
        <dbReference type="ARBA" id="ARBA00013113"/>
    </source>
</evidence>
<dbReference type="PIRSF" id="PIRSF500064">
    <property type="entry name" value="GPAT"/>
    <property type="match status" value="1"/>
</dbReference>
<dbReference type="GO" id="GO:0008654">
    <property type="term" value="P:phospholipid biosynthetic process"/>
    <property type="evidence" value="ECO:0007669"/>
    <property type="project" value="UniProtKB-KW"/>
</dbReference>
<name>A0A8J6AEB1_GALPY</name>
<evidence type="ECO:0000256" key="4">
    <source>
        <dbReference type="ARBA" id="ARBA00007937"/>
    </source>
</evidence>
<keyword evidence="13" id="KW-0496">Mitochondrion</keyword>
<organism evidence="26 27">
    <name type="scientific">Galemys pyrenaicus</name>
    <name type="common">Iberian desman</name>
    <name type="synonym">Pyrenean desman</name>
    <dbReference type="NCBI Taxonomy" id="202257"/>
    <lineage>
        <taxon>Eukaryota</taxon>
        <taxon>Metazoa</taxon>
        <taxon>Chordata</taxon>
        <taxon>Craniata</taxon>
        <taxon>Vertebrata</taxon>
        <taxon>Euteleostomi</taxon>
        <taxon>Mammalia</taxon>
        <taxon>Eutheria</taxon>
        <taxon>Laurasiatheria</taxon>
        <taxon>Eulipotyphla</taxon>
        <taxon>Talpidae</taxon>
        <taxon>Galemys</taxon>
    </lineage>
</organism>
<dbReference type="InterPro" id="IPR028354">
    <property type="entry name" value="GPAT_PlsB"/>
</dbReference>
<accession>A0A8J6AEB1</accession>
<keyword evidence="15" id="KW-0594">Phospholipid biosynthesis</keyword>
<feature type="domain" description="Phospholipid/glycerol acyltransferase" evidence="25">
    <location>
        <begin position="9"/>
        <end position="142"/>
    </location>
</feature>
<comment type="catalytic activity">
    <reaction evidence="20">
        <text>1-acyl-sn-glycero-3-phospho-(1'-sn-glycerol) + an acyl-CoA = a 1,2-diacyl-sn-glycero-3-phospho-(1'-sn-glycerol) + CoA</text>
        <dbReference type="Rhea" id="RHEA:33203"/>
        <dbReference type="ChEBI" id="CHEBI:57287"/>
        <dbReference type="ChEBI" id="CHEBI:58342"/>
        <dbReference type="ChEBI" id="CHEBI:64716"/>
        <dbReference type="ChEBI" id="CHEBI:64840"/>
    </reaction>
    <physiologicalReaction direction="left-to-right" evidence="20">
        <dbReference type="Rhea" id="RHEA:33204"/>
    </physiologicalReaction>
</comment>
<keyword evidence="12" id="KW-0443">Lipid metabolism</keyword>
<proteinExistence type="inferred from homology"/>
<sequence>MTGWTNLPLIFLPVHRSHIDYLLLTFILFCHNIKAPYIASGNNLNIPIFSTLIHNLGGFFIRRRLDETPDGRKDILYRALLHGHVVELLRQQQFLEIFLEGTRSRSGKTSCARAGLLSVVVDTLSTNTIPDILVIPVGISYDRIIEGHYNGEQLGKPKKNESLWSIARGVVRMLRKNYGCVRVDFAQPFSLKDCRKLITKQLFRPSDAAAEATDTSINESRTVAEESFRRRLIANLAEHILFTASKSCAIMSTHIVACLLLYRHRQGIDLSTLVEDFFVMKEEVLARDFDLGFSGNSEDVVMHAIQLLGNCVTITHTSRNDEFFITPSTTVPSVFELNFYSNGVLHVFIMEAIIACSLYAVQNKRGSGGPAAVCPNLISQEQLVRKAASLCYLLSNEGTMSLPCQTFYQVCHEAVGRFIQYGILTVAEQDEQEDISPGVAEQQWDKKLPGPLSWRSDEEDEDSDFGEEQRDCYLKVSQSKEHQQFITFLQRLLGPLLEAYSSAAIFIHNFSGPVPEPEYLQKLHKYLITRTERSVAVYAESATYCLVKNAVKMFKDIGSLATVRAVVIFRSAQLLVSGTPVPFSHCQC</sequence>
<evidence type="ECO:0000256" key="12">
    <source>
        <dbReference type="ARBA" id="ARBA00023098"/>
    </source>
</evidence>
<evidence type="ECO:0000256" key="7">
    <source>
        <dbReference type="ARBA" id="ARBA00022516"/>
    </source>
</evidence>
<comment type="catalytic activity">
    <reaction evidence="18">
        <text>dodecanoyl-CoA + sn-glycerol 3-phosphate = 1-dodecanoyl-sn-glycerol 3-phosphate + CoA</text>
        <dbReference type="Rhea" id="RHEA:35727"/>
        <dbReference type="ChEBI" id="CHEBI:57287"/>
        <dbReference type="ChEBI" id="CHEBI:57375"/>
        <dbReference type="ChEBI" id="CHEBI:57597"/>
        <dbReference type="ChEBI" id="CHEBI:72682"/>
    </reaction>
    <physiologicalReaction direction="left-to-right" evidence="18">
        <dbReference type="Rhea" id="RHEA:35728"/>
    </physiologicalReaction>
</comment>
<comment type="catalytic activity">
    <reaction evidence="19">
        <text>(9Z,12Z)-octadecadienoyl-CoA + sn-glycerol 3-phosphate = 1-(9Z,12Z)-octadecadienoyl-sn-glycero-3-phosphate + CoA</text>
        <dbReference type="Rhea" id="RHEA:37203"/>
        <dbReference type="ChEBI" id="CHEBI:57287"/>
        <dbReference type="ChEBI" id="CHEBI:57383"/>
        <dbReference type="ChEBI" id="CHEBI:57597"/>
        <dbReference type="ChEBI" id="CHEBI:74547"/>
    </reaction>
    <physiologicalReaction direction="left-to-right" evidence="19">
        <dbReference type="Rhea" id="RHEA:37204"/>
    </physiologicalReaction>
</comment>
<keyword evidence="9" id="KW-0808">Transferase</keyword>
<evidence type="ECO:0000256" key="1">
    <source>
        <dbReference type="ARBA" id="ARBA00004450"/>
    </source>
</evidence>
<dbReference type="SUPFAM" id="SSF69593">
    <property type="entry name" value="Glycerol-3-phosphate (1)-acyltransferase"/>
    <property type="match status" value="1"/>
</dbReference>
<comment type="pathway">
    <text evidence="3">Lipid metabolism.</text>
</comment>
<protein>
    <recommendedName>
        <fullName evidence="6">Glycerol-3-phosphate acyltransferase 1, mitochondrial</fullName>
        <ecNumber evidence="5">2.3.1.15</ecNumber>
    </recommendedName>
</protein>
<dbReference type="GO" id="GO:0005886">
    <property type="term" value="C:plasma membrane"/>
    <property type="evidence" value="ECO:0007669"/>
    <property type="project" value="InterPro"/>
</dbReference>
<dbReference type="GO" id="GO:0005741">
    <property type="term" value="C:mitochondrial outer membrane"/>
    <property type="evidence" value="ECO:0007669"/>
    <property type="project" value="UniProtKB-SubCell"/>
</dbReference>